<accession>A0A223FML8</accession>
<sequence>MDVYNNNTLTIKIFDSDFDDVRNSLSILFNKVKGTLCINDNSEILEKIVKILSTNLKNVDSIDIDTTITFIRYNVGYLNNIKANEDSTSNCMRYFLIIYLEKPLNGGKIEIYQDLALINAGTNDLLISRTLDYKSRKVLQGRKVIALFNVTVKYKQLIHKILYNNIYIDIDYNRDGKDLCYCLITVDDTYTVENNIGIIVNRSGKCLLVNKGDNIVRHTYISNNFSELCMNTILNFPEAKNIISLTNEDNKNIAWDTDKLEHSVDIWTPKNEEDYKFLSNLMMYTKSHSTTFDYYFLNGDSDPPTLFTFKVIKYYFNIPI</sequence>
<dbReference type="PIRSF" id="PIRSF003698">
    <property type="entry name" value="VAC_C10L"/>
    <property type="match status" value="1"/>
</dbReference>
<keyword evidence="2" id="KW-1185">Reference proteome</keyword>
<dbReference type="OrthoDB" id="13335at10239"/>
<reference evidence="1 2" key="1">
    <citation type="journal article" date="2017" name="Virus Genes">
        <title>Two novel poxviruses with unusual genome rearrangements: NY_014 and Murmansk.</title>
        <authorList>
            <person name="Smithson C."/>
            <person name="Meyer H."/>
            <person name="Gigante C.M."/>
            <person name="Gao J."/>
            <person name="Zhao H."/>
            <person name="Batra D."/>
            <person name="Damon I."/>
            <person name="Upton C."/>
            <person name="Li Y."/>
        </authorList>
    </citation>
    <scope>NUCLEOTIDE SEQUENCE [LARGE SCALE GENOMIC DNA]</scope>
    <source>
        <strain evidence="1 2">LEIV-11411</strain>
    </source>
</reference>
<gene>
    <name evidence="1" type="ORF">Murmansk-022</name>
</gene>
<dbReference type="InterPro" id="IPR005004">
    <property type="entry name" value="Poxvirus_C4/C10"/>
</dbReference>
<protein>
    <submittedName>
        <fullName evidence="1">IL-1 receptor antagonist</fullName>
    </submittedName>
</protein>
<organism evidence="1 2">
    <name type="scientific">Murmansk poxvirus</name>
    <dbReference type="NCBI Taxonomy" id="2025359"/>
    <lineage>
        <taxon>Viruses</taxon>
        <taxon>Varidnaviria</taxon>
        <taxon>Bamfordvirae</taxon>
        <taxon>Nucleocytoviricota</taxon>
        <taxon>Pokkesviricetes</taxon>
        <taxon>Chitovirales</taxon>
        <taxon>Poxviridae</taxon>
        <taxon>Chordopoxvirinae</taxon>
        <taxon>Centapoxvirus</taxon>
        <taxon>Centapoxvirus microtuspox</taxon>
        <taxon>Murmansk microtuspox virus</taxon>
    </lineage>
</organism>
<evidence type="ECO:0000313" key="2">
    <source>
        <dbReference type="Proteomes" id="UP000217350"/>
    </source>
</evidence>
<keyword evidence="1" id="KW-0675">Receptor</keyword>
<proteinExistence type="predicted"/>
<dbReference type="EMBL" id="MF001304">
    <property type="protein sequence ID" value="AST09217.1"/>
    <property type="molecule type" value="Genomic_DNA"/>
</dbReference>
<evidence type="ECO:0000313" key="1">
    <source>
        <dbReference type="EMBL" id="AST09217.1"/>
    </source>
</evidence>
<dbReference type="Proteomes" id="UP000217350">
    <property type="component" value="Segment"/>
</dbReference>
<name>A0A223FML8_9POXV</name>
<dbReference type="Pfam" id="PF03336">
    <property type="entry name" value="Pox_C4_C10"/>
    <property type="match status" value="1"/>
</dbReference>